<dbReference type="PRINTS" id="PR00633">
    <property type="entry name" value="RCCNDNSATION"/>
</dbReference>
<dbReference type="AlphaFoldDB" id="A0A8D2KBS3"/>
<protein>
    <recommendedName>
        <fullName evidence="20">X-linked retinitis pigmentosa GTPase regulator</fullName>
    </recommendedName>
</protein>
<feature type="region of interest" description="Disordered" evidence="22">
    <location>
        <begin position="996"/>
        <end position="1031"/>
    </location>
</feature>
<feature type="repeat" description="RCC1" evidence="21">
    <location>
        <begin position="197"/>
        <end position="246"/>
    </location>
</feature>
<dbReference type="PROSITE" id="PS50012">
    <property type="entry name" value="RCC1_3"/>
    <property type="match status" value="6"/>
</dbReference>
<dbReference type="GO" id="GO:0036126">
    <property type="term" value="C:sperm flagellum"/>
    <property type="evidence" value="ECO:0007669"/>
    <property type="project" value="Ensembl"/>
</dbReference>
<keyword evidence="6" id="KW-0963">Cytoplasm</keyword>
<comment type="subcellular location">
    <subcellularLocation>
        <location evidence="1">Cytoplasm</location>
        <location evidence="1">Cytoskeleton</location>
        <location evidence="1">Cilium basal body</location>
    </subcellularLocation>
    <subcellularLocation>
        <location evidence="4">Cytoplasm</location>
        <location evidence="4">Cytoskeleton</location>
        <location evidence="4">Flagellum axoneme</location>
    </subcellularLocation>
    <subcellularLocation>
        <location evidence="2">Cytoplasm</location>
        <location evidence="2">Cytoskeleton</location>
        <location evidence="2">Microtubule organizing center</location>
        <location evidence="2">Centrosome</location>
    </subcellularLocation>
    <subcellularLocation>
        <location evidence="3">Golgi apparatus</location>
    </subcellularLocation>
</comment>
<evidence type="ECO:0000256" key="12">
    <source>
        <dbReference type="ARBA" id="ARBA00022846"/>
    </source>
</evidence>
<dbReference type="GO" id="GO:0120206">
    <property type="term" value="C:photoreceptor distal connecting cilium"/>
    <property type="evidence" value="ECO:0007669"/>
    <property type="project" value="Ensembl"/>
</dbReference>
<keyword evidence="19" id="KW-0844">Vision</keyword>
<dbReference type="InterPro" id="IPR000408">
    <property type="entry name" value="Reg_chr_condens"/>
</dbReference>
<dbReference type="PANTHER" id="PTHR22872:SF9">
    <property type="entry name" value="X-LINKED RETINITIS PIGMENTOSA GTPASE REGULATOR"/>
    <property type="match status" value="1"/>
</dbReference>
<feature type="compositionally biased region" description="Basic and acidic residues" evidence="22">
    <location>
        <begin position="912"/>
        <end position="940"/>
    </location>
</feature>
<keyword evidence="13" id="KW-0333">Golgi apparatus</keyword>
<feature type="compositionally biased region" description="Acidic residues" evidence="22">
    <location>
        <begin position="855"/>
        <end position="865"/>
    </location>
</feature>
<evidence type="ECO:0000256" key="9">
    <source>
        <dbReference type="ARBA" id="ARBA00022658"/>
    </source>
</evidence>
<feature type="region of interest" description="Disordered" evidence="22">
    <location>
        <begin position="692"/>
        <end position="717"/>
    </location>
</feature>
<keyword evidence="9" id="KW-0344">Guanine-nucleotide releasing factor</keyword>
<evidence type="ECO:0000256" key="22">
    <source>
        <dbReference type="SAM" id="MobiDB-lite"/>
    </source>
</evidence>
<evidence type="ECO:0000256" key="17">
    <source>
        <dbReference type="ARBA" id="ARBA00023288"/>
    </source>
</evidence>
<dbReference type="GO" id="GO:0007601">
    <property type="term" value="P:visual perception"/>
    <property type="evidence" value="ECO:0007669"/>
    <property type="project" value="UniProtKB-KW"/>
</dbReference>
<evidence type="ECO:0000256" key="4">
    <source>
        <dbReference type="ARBA" id="ARBA00004611"/>
    </source>
</evidence>
<keyword evidence="14" id="KW-0969">Cilium</keyword>
<feature type="repeat" description="RCC1" evidence="21">
    <location>
        <begin position="299"/>
        <end position="351"/>
    </location>
</feature>
<evidence type="ECO:0000256" key="2">
    <source>
        <dbReference type="ARBA" id="ARBA00004300"/>
    </source>
</evidence>
<dbReference type="FunFam" id="2.130.10.30:FF:000013">
    <property type="entry name" value="Retinitis pigmentosa GTPase regulator isoform 1"/>
    <property type="match status" value="1"/>
</dbReference>
<proteinExistence type="predicted"/>
<evidence type="ECO:0000256" key="7">
    <source>
        <dbReference type="ARBA" id="ARBA00022553"/>
    </source>
</evidence>
<feature type="domain" description="RCC1-like" evidence="23">
    <location>
        <begin position="74"/>
        <end position="401"/>
    </location>
</feature>
<dbReference type="GO" id="GO:0005813">
    <property type="term" value="C:centrosome"/>
    <property type="evidence" value="ECO:0007669"/>
    <property type="project" value="UniProtKB-SubCell"/>
</dbReference>
<keyword evidence="10" id="KW-0677">Repeat</keyword>
<evidence type="ECO:0000313" key="25">
    <source>
        <dbReference type="Proteomes" id="UP000694417"/>
    </source>
</evidence>
<feature type="compositionally biased region" description="Low complexity" evidence="22">
    <location>
        <begin position="941"/>
        <end position="952"/>
    </location>
</feature>
<evidence type="ECO:0000256" key="15">
    <source>
        <dbReference type="ARBA" id="ARBA00023212"/>
    </source>
</evidence>
<feature type="repeat" description="RCC1" evidence="21">
    <location>
        <begin position="352"/>
        <end position="405"/>
    </location>
</feature>
<reference evidence="24" key="1">
    <citation type="submission" date="2025-08" db="UniProtKB">
        <authorList>
            <consortium name="Ensembl"/>
        </authorList>
    </citation>
    <scope>IDENTIFICATION</scope>
</reference>
<feature type="region of interest" description="Disordered" evidence="22">
    <location>
        <begin position="622"/>
        <end position="661"/>
    </location>
</feature>
<evidence type="ECO:0000256" key="21">
    <source>
        <dbReference type="PROSITE-ProRule" id="PRU00235"/>
    </source>
</evidence>
<keyword evidence="12" id="KW-0282">Flagellum</keyword>
<dbReference type="GO" id="GO:0071482">
    <property type="term" value="P:cellular response to light stimulus"/>
    <property type="evidence" value="ECO:0007669"/>
    <property type="project" value="Ensembl"/>
</dbReference>
<evidence type="ECO:0000256" key="20">
    <source>
        <dbReference type="ARBA" id="ARBA00073293"/>
    </source>
</evidence>
<dbReference type="Gene3D" id="2.130.10.30">
    <property type="entry name" value="Regulator of chromosome condensation 1/beta-lactamase-inhibitor protein II"/>
    <property type="match status" value="1"/>
</dbReference>
<evidence type="ECO:0000256" key="10">
    <source>
        <dbReference type="ARBA" id="ARBA00022737"/>
    </source>
</evidence>
<keyword evidence="18" id="KW-0636">Prenylation</keyword>
<accession>A0A8D2KBS3</accession>
<dbReference type="GO" id="GO:0042462">
    <property type="term" value="P:eye photoreceptor cell development"/>
    <property type="evidence" value="ECO:0007669"/>
    <property type="project" value="Ensembl"/>
</dbReference>
<evidence type="ECO:0000256" key="11">
    <source>
        <dbReference type="ARBA" id="ARBA00022794"/>
    </source>
</evidence>
<keyword evidence="16" id="KW-0966">Cell projection</keyword>
<dbReference type="GO" id="GO:0060042">
    <property type="term" value="P:retina morphogenesis in camera-type eye"/>
    <property type="evidence" value="ECO:0007669"/>
    <property type="project" value="Ensembl"/>
</dbReference>
<evidence type="ECO:0000313" key="24">
    <source>
        <dbReference type="Ensembl" id="ENSUPAP00010001098.1"/>
    </source>
</evidence>
<evidence type="ECO:0000256" key="1">
    <source>
        <dbReference type="ARBA" id="ARBA00004120"/>
    </source>
</evidence>
<feature type="compositionally biased region" description="Basic and acidic residues" evidence="22">
    <location>
        <begin position="891"/>
        <end position="902"/>
    </location>
</feature>
<feature type="compositionally biased region" description="Basic and acidic residues" evidence="22">
    <location>
        <begin position="866"/>
        <end position="884"/>
    </location>
</feature>
<feature type="repeat" description="RCC1" evidence="21">
    <location>
        <begin position="92"/>
        <end position="143"/>
    </location>
</feature>
<evidence type="ECO:0000256" key="8">
    <source>
        <dbReference type="ARBA" id="ARBA00022606"/>
    </source>
</evidence>
<keyword evidence="11" id="KW-0970">Cilium biogenesis/degradation</keyword>
<dbReference type="Pfam" id="PF25390">
    <property type="entry name" value="WD40_RLD"/>
    <property type="match status" value="1"/>
</dbReference>
<keyword evidence="25" id="KW-1185">Reference proteome</keyword>
<dbReference type="GeneTree" id="ENSGT00940000159616"/>
<feature type="repeat" description="RCC1" evidence="21">
    <location>
        <begin position="144"/>
        <end position="196"/>
    </location>
</feature>
<dbReference type="GO" id="GO:0036064">
    <property type="term" value="C:ciliary basal body"/>
    <property type="evidence" value="ECO:0007669"/>
    <property type="project" value="Ensembl"/>
</dbReference>
<dbReference type="InterPro" id="IPR009091">
    <property type="entry name" value="RCC1/BLIP-II"/>
</dbReference>
<evidence type="ECO:0000256" key="5">
    <source>
        <dbReference type="ARBA" id="ARBA00022481"/>
    </source>
</evidence>
<evidence type="ECO:0000256" key="6">
    <source>
        <dbReference type="ARBA" id="ARBA00022490"/>
    </source>
</evidence>
<reference evidence="24" key="2">
    <citation type="submission" date="2025-09" db="UniProtKB">
        <authorList>
            <consortium name="Ensembl"/>
        </authorList>
    </citation>
    <scope>IDENTIFICATION</scope>
</reference>
<keyword evidence="7" id="KW-0597">Phosphoprotein</keyword>
<feature type="region of interest" description="Disordered" evidence="22">
    <location>
        <begin position="734"/>
        <end position="765"/>
    </location>
</feature>
<feature type="compositionally biased region" description="Acidic residues" evidence="22">
    <location>
        <begin position="622"/>
        <end position="635"/>
    </location>
</feature>
<dbReference type="PROSITE" id="PS00626">
    <property type="entry name" value="RCC1_2"/>
    <property type="match status" value="3"/>
</dbReference>
<evidence type="ECO:0000256" key="13">
    <source>
        <dbReference type="ARBA" id="ARBA00023034"/>
    </source>
</evidence>
<feature type="region of interest" description="Disordered" evidence="22">
    <location>
        <begin position="800"/>
        <end position="958"/>
    </location>
</feature>
<keyword evidence="8" id="KW-0716">Sensory transduction</keyword>
<dbReference type="GO" id="GO:0005794">
    <property type="term" value="C:Golgi apparatus"/>
    <property type="evidence" value="ECO:0007669"/>
    <property type="project" value="UniProtKB-SubCell"/>
</dbReference>
<sequence length="1031" mass="115060">MPRGSLWGPPGVRHCLKLPRAAPALFPELTETSLTVLGMGEPEILVPDSGAVFTFGKTKFAENMPSKFWFKHDIPTYLSCGDEHTAIVTGNNKLYMFGSNNWGQLGLGSKSTISKPTCVKALKPEKVKLAACGRNHTLVSTEGGSVYAAGGNNEGQLGLGDTEERNTFHRISFFTSQHNIKQLSAGSNTSAALTEDGILFMWGDNSEGQIGLKNMSNVCVPHQVTIGKPISWISCGYYHSAFVTMDGELYTFGEPENGKLGLPSQMLINHRIPQLVDKIPEKVIQVACGGGHTVVLTEKTVYTFGLGQFGQLGLGTFLFETSEPKVIANMKDQRVSDIACGENHTALITDVGLMYTFGDGRHGKLGLGLENFTNQFFPTLCSNFLKFTVHLVACGGCHMLVFATPRLNISGEVEFDEISDSSSPAASSLSTTDLTSGNLLHRTLSARLRRREREKSPESIHMVRTLPPLEETASIPNFCPSSISCPVPMNYLSEKCTSDFMEPLDPDFLQDNMTKEKETENSSAADSESLEETNDILNMTHMMNLNSDDKSLTFSPIQKQKKQEAVDQLIQHAACTENDDDSNEYEYEEVSKMKEGKSYKEQVDEGIFMMQAAETVETFTDEEVDNDSDQEEANINEEGLQNKDTEKESDGEEIVSEKKTELMEMAGLKDIQERKENIECLPYDTFFDELPEKDVNFEDEDNKGFTQERKSRQQDMIFDPERELIEEPDSYMECESQRQMGTADILDQPESIEFDSEEKEDELETDHHMWFSRKYVEQGLETEPRVSRFMTKYDFKCDHLSEIPEEQEGTEDSEGSGIEEQVVEAHKENVEVEGETKEEEAGTLTDDLSDRAENEESSETETESEDINKDINDKYLTEEKKSVGSDESISADDHGETEKLNSIHDSPAAVDTEEKKANLEERAIREYNENPKGCVYDRAKSSSSEASEVSESTPNKDIKKTKKIFLFKRMSLTGQKITQNNSEPLPEIKPIGDQIALQSNKKDANQNHMGQNLQDTSPPTMEAKSKSCTVL</sequence>
<dbReference type="GO" id="GO:0010508">
    <property type="term" value="P:positive regulation of autophagy"/>
    <property type="evidence" value="ECO:0007669"/>
    <property type="project" value="Ensembl"/>
</dbReference>
<dbReference type="GO" id="GO:0042073">
    <property type="term" value="P:intraciliary transport"/>
    <property type="evidence" value="ECO:0007669"/>
    <property type="project" value="Ensembl"/>
</dbReference>
<evidence type="ECO:0000256" key="16">
    <source>
        <dbReference type="ARBA" id="ARBA00023273"/>
    </source>
</evidence>
<evidence type="ECO:0000256" key="3">
    <source>
        <dbReference type="ARBA" id="ARBA00004555"/>
    </source>
</evidence>
<dbReference type="PANTHER" id="PTHR22872">
    <property type="entry name" value="BTK-BINDING PROTEIN-RELATED"/>
    <property type="match status" value="1"/>
</dbReference>
<gene>
    <name evidence="24" type="primary">Srpx</name>
</gene>
<keyword evidence="5" id="KW-0488">Methylation</keyword>
<feature type="repeat" description="RCC1" evidence="21">
    <location>
        <begin position="247"/>
        <end position="299"/>
    </location>
</feature>
<keyword evidence="17" id="KW-0449">Lipoprotein</keyword>
<dbReference type="GO" id="GO:0005085">
    <property type="term" value="F:guanyl-nucleotide exchange factor activity"/>
    <property type="evidence" value="ECO:0007669"/>
    <property type="project" value="UniProtKB-KW"/>
</dbReference>
<dbReference type="SUPFAM" id="SSF50985">
    <property type="entry name" value="RCC1/BLIP-II"/>
    <property type="match status" value="1"/>
</dbReference>
<evidence type="ECO:0000256" key="19">
    <source>
        <dbReference type="ARBA" id="ARBA00023305"/>
    </source>
</evidence>
<name>A0A8D2KBS3_UROPR</name>
<evidence type="ECO:0000259" key="23">
    <source>
        <dbReference type="Pfam" id="PF25390"/>
    </source>
</evidence>
<feature type="compositionally biased region" description="Polar residues" evidence="22">
    <location>
        <begin position="1006"/>
        <end position="1019"/>
    </location>
</feature>
<evidence type="ECO:0000256" key="18">
    <source>
        <dbReference type="ARBA" id="ARBA00023289"/>
    </source>
</evidence>
<dbReference type="InterPro" id="IPR058923">
    <property type="entry name" value="RCC1-like_dom"/>
</dbReference>
<feature type="compositionally biased region" description="Acidic residues" evidence="22">
    <location>
        <begin position="750"/>
        <end position="764"/>
    </location>
</feature>
<evidence type="ECO:0000256" key="14">
    <source>
        <dbReference type="ARBA" id="ARBA00023069"/>
    </source>
</evidence>
<dbReference type="Proteomes" id="UP000694417">
    <property type="component" value="Unplaced"/>
</dbReference>
<feature type="compositionally biased region" description="Acidic residues" evidence="22">
    <location>
        <begin position="803"/>
        <end position="814"/>
    </location>
</feature>
<keyword evidence="15" id="KW-0206">Cytoskeleton</keyword>
<dbReference type="InterPro" id="IPR051625">
    <property type="entry name" value="Signaling_Regulatory_Domain"/>
</dbReference>
<organism evidence="24 25">
    <name type="scientific">Urocitellus parryii</name>
    <name type="common">Arctic ground squirrel</name>
    <name type="synonym">Spermophilus parryii</name>
    <dbReference type="NCBI Taxonomy" id="9999"/>
    <lineage>
        <taxon>Eukaryota</taxon>
        <taxon>Metazoa</taxon>
        <taxon>Chordata</taxon>
        <taxon>Craniata</taxon>
        <taxon>Vertebrata</taxon>
        <taxon>Euteleostomi</taxon>
        <taxon>Mammalia</taxon>
        <taxon>Eutheria</taxon>
        <taxon>Euarchontoglires</taxon>
        <taxon>Glires</taxon>
        <taxon>Rodentia</taxon>
        <taxon>Sciuromorpha</taxon>
        <taxon>Sciuridae</taxon>
        <taxon>Xerinae</taxon>
        <taxon>Marmotini</taxon>
        <taxon>Urocitellus</taxon>
    </lineage>
</organism>
<dbReference type="Ensembl" id="ENSUPAT00010001262.1">
    <property type="protein sequence ID" value="ENSUPAP00010001098.1"/>
    <property type="gene ID" value="ENSUPAG00010000022.1"/>
</dbReference>